<accession>A0A1B2JHW2</accession>
<feature type="compositionally biased region" description="Basic and acidic residues" evidence="1">
    <location>
        <begin position="737"/>
        <end position="749"/>
    </location>
</feature>
<dbReference type="Gene3D" id="2.30.29.30">
    <property type="entry name" value="Pleckstrin-homology domain (PH domain)/Phosphotyrosine-binding domain (PTB)"/>
    <property type="match status" value="1"/>
</dbReference>
<feature type="compositionally biased region" description="Polar residues" evidence="1">
    <location>
        <begin position="439"/>
        <end position="460"/>
    </location>
</feature>
<feature type="compositionally biased region" description="Polar residues" evidence="1">
    <location>
        <begin position="640"/>
        <end position="690"/>
    </location>
</feature>
<evidence type="ECO:0000259" key="2">
    <source>
        <dbReference type="PROSITE" id="PS50003"/>
    </source>
</evidence>
<keyword evidence="4" id="KW-1185">Reference proteome</keyword>
<feature type="compositionally biased region" description="Low complexity" evidence="1">
    <location>
        <begin position="772"/>
        <end position="822"/>
    </location>
</feature>
<dbReference type="SMART" id="SM00233">
    <property type="entry name" value="PH"/>
    <property type="match status" value="1"/>
</dbReference>
<evidence type="ECO:0000256" key="1">
    <source>
        <dbReference type="SAM" id="MobiDB-lite"/>
    </source>
</evidence>
<dbReference type="OrthoDB" id="5563754at2759"/>
<feature type="region of interest" description="Disordered" evidence="1">
    <location>
        <begin position="420"/>
        <end position="461"/>
    </location>
</feature>
<gene>
    <name evidence="3" type="primary">SKG3</name>
    <name evidence="3" type="ORF">ATY40_BA7504689</name>
</gene>
<dbReference type="InterPro" id="IPR058155">
    <property type="entry name" value="Skg3/CAF120-like_PH"/>
</dbReference>
<feature type="compositionally biased region" description="Basic and acidic residues" evidence="1">
    <location>
        <begin position="691"/>
        <end position="702"/>
    </location>
</feature>
<dbReference type="EMBL" id="CP014587">
    <property type="protein sequence ID" value="ANZ77637.1"/>
    <property type="molecule type" value="Genomic_DNA"/>
</dbReference>
<feature type="region of interest" description="Disordered" evidence="1">
    <location>
        <begin position="475"/>
        <end position="500"/>
    </location>
</feature>
<dbReference type="Proteomes" id="UP000094565">
    <property type="component" value="Chromosome 4"/>
</dbReference>
<protein>
    <submittedName>
        <fullName evidence="3">BA75_04689T0</fullName>
    </submittedName>
</protein>
<feature type="compositionally biased region" description="Low complexity" evidence="1">
    <location>
        <begin position="726"/>
        <end position="735"/>
    </location>
</feature>
<feature type="compositionally biased region" description="Polar residues" evidence="1">
    <location>
        <begin position="7"/>
        <end position="36"/>
    </location>
</feature>
<evidence type="ECO:0000313" key="4">
    <source>
        <dbReference type="Proteomes" id="UP000094565"/>
    </source>
</evidence>
<dbReference type="Pfam" id="PF25381">
    <property type="entry name" value="PH_26"/>
    <property type="match status" value="1"/>
</dbReference>
<dbReference type="Pfam" id="PF00169">
    <property type="entry name" value="PH"/>
    <property type="match status" value="1"/>
</dbReference>
<name>A0A1B2JHW2_PICPA</name>
<feature type="compositionally biased region" description="Polar residues" evidence="1">
    <location>
        <begin position="837"/>
        <end position="862"/>
    </location>
</feature>
<dbReference type="InterPro" id="IPR001849">
    <property type="entry name" value="PH_domain"/>
</dbReference>
<reference evidence="3 4" key="1">
    <citation type="submission" date="2016-02" db="EMBL/GenBank/DDBJ databases">
        <title>Comparative genomic and transcriptomic foundation for Pichia pastoris.</title>
        <authorList>
            <person name="Love K.R."/>
            <person name="Shah K.A."/>
            <person name="Whittaker C.A."/>
            <person name="Wu J."/>
            <person name="Bartlett M.C."/>
            <person name="Ma D."/>
            <person name="Leeson R.L."/>
            <person name="Priest M."/>
            <person name="Young S.K."/>
            <person name="Love J.C."/>
        </authorList>
    </citation>
    <scope>NUCLEOTIDE SEQUENCE [LARGE SCALE GENOMIC DNA]</scope>
    <source>
        <strain evidence="3 4">ATCC 28485</strain>
    </source>
</reference>
<organism evidence="3 4">
    <name type="scientific">Komagataella pastoris</name>
    <name type="common">Yeast</name>
    <name type="synonym">Pichia pastoris</name>
    <dbReference type="NCBI Taxonomy" id="4922"/>
    <lineage>
        <taxon>Eukaryota</taxon>
        <taxon>Fungi</taxon>
        <taxon>Dikarya</taxon>
        <taxon>Ascomycota</taxon>
        <taxon>Saccharomycotina</taxon>
        <taxon>Pichiomycetes</taxon>
        <taxon>Pichiales</taxon>
        <taxon>Pichiaceae</taxon>
        <taxon>Komagataella</taxon>
    </lineage>
</organism>
<feature type="domain" description="PH" evidence="2">
    <location>
        <begin position="55"/>
        <end position="175"/>
    </location>
</feature>
<feature type="compositionally biased region" description="Basic and acidic residues" evidence="1">
    <location>
        <begin position="475"/>
        <end position="492"/>
    </location>
</feature>
<dbReference type="PROSITE" id="PS50003">
    <property type="entry name" value="PH_DOMAIN"/>
    <property type="match status" value="1"/>
</dbReference>
<feature type="region of interest" description="Disordered" evidence="1">
    <location>
        <begin position="589"/>
        <end position="877"/>
    </location>
</feature>
<sequence>MKRLFSGQKSRSASPNLQSSGTFEPTRESNTLESQGQVSPELSPIFTLVAAQSYRQYYEGIFMLLQDLNSDGKPGERKWNEVYGVLTGTQLAVWDAEKLSEYKDDPSKLATTASKPMYINFTDATFKALDSLPSTNGQLHNVIVLSTTLKNRYLLQFNDKELFKRWNAAFRLTNFESTALQEAYTAAILSSRGSRLSDIKVILAETKFEHQDWVSVRFGTGMPWKKCFAVVEPPAKKSKKDRVYVGRVIFYENEKKSKKGIMATITRATSIYAAYPQSALLVDRSTLIKLEGTITFSKEDDPKDASVFLMPEEHSSVPGYDTLIRFIVPLMDAFGLYGRPKRLNADKQEIESLLFGLPVLPKVHYLEIDDLLLLTGSSTTTNWTLKDWTMGIKKILLNKMQSGYTGCGSAHGITGAVSSLNRSNSSKASSPRIAPSRGKVTSATSSASQMPKSISQNSLGSEKYLKPSIELNYSESKDSIPSEVSREDDKSPGPDSTRLSEVYRKYSEIQAPSSDYVGPEFLTADMNDMSLGPRGPYEMNQRILSPYSEFRKNNASNSDSLLSSTSTRTPIIADDFDVFKAPPKANVFDPTYDGYDNDEDESNELPKITQTDHSGYDAPLRTPDQPTFGSDEKLSPLTAFKQQLNSSLAPVQKTASTSNNSVPGRLSTASSFYPTSNESLPQHQQQTNSRAGKDNVEHRDPYRQGSPQVQAPRESNGFADQFYKRQQYPQQPIQPDYRSRPQEQQDRRWQQQQLRPQQDYNAQPPRVAKNYQPRSHPQSPQQQNVYPQQQQSHYPSQQQPQQHQYQYQYQQGQPRQFQQQGPAYRAQVPHGSAHPEQAQQGYPNTQHKPAPLNTHTNASSTTRSDDPYATARRQQPN</sequence>
<proteinExistence type="predicted"/>
<dbReference type="AlphaFoldDB" id="A0A1B2JHW2"/>
<dbReference type="InterPro" id="IPR011993">
    <property type="entry name" value="PH-like_dom_sf"/>
</dbReference>
<evidence type="ECO:0000313" key="3">
    <source>
        <dbReference type="EMBL" id="ANZ77637.1"/>
    </source>
</evidence>
<feature type="compositionally biased region" description="Low complexity" evidence="1">
    <location>
        <begin position="420"/>
        <end position="430"/>
    </location>
</feature>
<dbReference type="SUPFAM" id="SSF50729">
    <property type="entry name" value="PH domain-like"/>
    <property type="match status" value="1"/>
</dbReference>
<feature type="region of interest" description="Disordered" evidence="1">
    <location>
        <begin position="1"/>
        <end position="36"/>
    </location>
</feature>